<comment type="caution">
    <text evidence="3">The sequence shown here is derived from an EMBL/GenBank/DDBJ whole genome shotgun (WGS) entry which is preliminary data.</text>
</comment>
<feature type="domain" description="N-acetyltransferase" evidence="2">
    <location>
        <begin position="4"/>
        <end position="146"/>
    </location>
</feature>
<name>A0A3M9MID7_9MICO</name>
<dbReference type="RefSeq" id="WP_123269514.1">
    <property type="nucleotide sequence ID" value="NZ_RJJQ01000001.1"/>
</dbReference>
<dbReference type="AlphaFoldDB" id="A0A3M9MID7"/>
<dbReference type="OrthoDB" id="70840at2"/>
<keyword evidence="4" id="KW-1185">Reference proteome</keyword>
<dbReference type="GO" id="GO:0008080">
    <property type="term" value="F:N-acetyltransferase activity"/>
    <property type="evidence" value="ECO:0007669"/>
    <property type="project" value="InterPro"/>
</dbReference>
<dbReference type="InterPro" id="IPR016181">
    <property type="entry name" value="Acyl_CoA_acyltransferase"/>
</dbReference>
<dbReference type="CDD" id="cd04301">
    <property type="entry name" value="NAT_SF"/>
    <property type="match status" value="1"/>
</dbReference>
<dbReference type="PANTHER" id="PTHR13947">
    <property type="entry name" value="GNAT FAMILY N-ACETYLTRANSFERASE"/>
    <property type="match status" value="1"/>
</dbReference>
<evidence type="ECO:0000256" key="1">
    <source>
        <dbReference type="ARBA" id="ARBA00022679"/>
    </source>
</evidence>
<dbReference type="SUPFAM" id="SSF55729">
    <property type="entry name" value="Acyl-CoA N-acyltransferases (Nat)"/>
    <property type="match status" value="1"/>
</dbReference>
<dbReference type="PROSITE" id="PS51186">
    <property type="entry name" value="GNAT"/>
    <property type="match status" value="1"/>
</dbReference>
<protein>
    <submittedName>
        <fullName evidence="3">GNAT family N-acetyltransferase</fullName>
    </submittedName>
</protein>
<dbReference type="Pfam" id="PF00583">
    <property type="entry name" value="Acetyltransf_1"/>
    <property type="match status" value="1"/>
</dbReference>
<sequence length="148" mass="16426">MSEPTVTVYTEQDRRGFAELVNDVHAEFGFGFDPELDADLEDPTAYYGHVWVVRLGGAVVGSVALTPPDNRVTTLKRMYLRPEQRGCGLGRRLLAVAVATARRDGCTLIRLDTSDRQPDAIRLYEAAGFQLHHASGATRYYTLNITEP</sequence>
<proteinExistence type="predicted"/>
<evidence type="ECO:0000313" key="3">
    <source>
        <dbReference type="EMBL" id="RNI25322.1"/>
    </source>
</evidence>
<organism evidence="3 4">
    <name type="scientific">Flexivirga caeni</name>
    <dbReference type="NCBI Taxonomy" id="2294115"/>
    <lineage>
        <taxon>Bacteria</taxon>
        <taxon>Bacillati</taxon>
        <taxon>Actinomycetota</taxon>
        <taxon>Actinomycetes</taxon>
        <taxon>Micrococcales</taxon>
        <taxon>Dermacoccaceae</taxon>
        <taxon>Flexivirga</taxon>
    </lineage>
</organism>
<dbReference type="Gene3D" id="3.40.630.30">
    <property type="match status" value="1"/>
</dbReference>
<keyword evidence="1 3" id="KW-0808">Transferase</keyword>
<accession>A0A3M9MID7</accession>
<reference evidence="3 4" key="1">
    <citation type="submission" date="2018-11" db="EMBL/GenBank/DDBJ databases">
        <title>Draft genome of Simplicispira Flexivirga sp. BO-16.</title>
        <authorList>
            <person name="Im W.T."/>
        </authorList>
    </citation>
    <scope>NUCLEOTIDE SEQUENCE [LARGE SCALE GENOMIC DNA]</scope>
    <source>
        <strain evidence="3 4">BO-16</strain>
    </source>
</reference>
<gene>
    <name evidence="3" type="ORF">EFY87_01435</name>
</gene>
<dbReference type="Proteomes" id="UP000271678">
    <property type="component" value="Unassembled WGS sequence"/>
</dbReference>
<evidence type="ECO:0000313" key="4">
    <source>
        <dbReference type="Proteomes" id="UP000271678"/>
    </source>
</evidence>
<dbReference type="PANTHER" id="PTHR13947:SF37">
    <property type="entry name" value="LD18367P"/>
    <property type="match status" value="1"/>
</dbReference>
<dbReference type="InterPro" id="IPR000182">
    <property type="entry name" value="GNAT_dom"/>
</dbReference>
<evidence type="ECO:0000259" key="2">
    <source>
        <dbReference type="PROSITE" id="PS51186"/>
    </source>
</evidence>
<dbReference type="EMBL" id="RJJQ01000001">
    <property type="protein sequence ID" value="RNI25322.1"/>
    <property type="molecule type" value="Genomic_DNA"/>
</dbReference>
<dbReference type="InterPro" id="IPR050769">
    <property type="entry name" value="NAT_camello-type"/>
</dbReference>